<name>A0AAW8PZB2_VIBPH</name>
<dbReference type="InterPro" id="IPR037238">
    <property type="entry name" value="YbiA-like_sf"/>
</dbReference>
<comment type="catalytic activity">
    <reaction evidence="1">
        <text>5-amino-6-(5-phospho-D-ribosylamino)uracil + H2O = 5,6-diaminouracil + D-ribose 5-phosphate</text>
        <dbReference type="Rhea" id="RHEA:55020"/>
        <dbReference type="ChEBI" id="CHEBI:15377"/>
        <dbReference type="ChEBI" id="CHEBI:46252"/>
        <dbReference type="ChEBI" id="CHEBI:58453"/>
        <dbReference type="ChEBI" id="CHEBI:78346"/>
    </reaction>
</comment>
<sequence length="170" mass="19694">MPTRYTDDVVYFYRKDSFLSNHHPAPFTLKGKTFSCVEQCYFYSKAIIFGDQVMAEAIYNTDDPAKIMQLNALMKEHEYADWSVERRFNIMVAATLAKYLQNPHLKRQLLDTGERLIVEASPNKVWGIGVDISSQFLEHRRFWKGDNLLGRVIMTVREMLGGYGIVDWAA</sequence>
<organism evidence="4 5">
    <name type="scientific">Vibrio parahaemolyticus</name>
    <dbReference type="NCBI Taxonomy" id="670"/>
    <lineage>
        <taxon>Bacteria</taxon>
        <taxon>Pseudomonadati</taxon>
        <taxon>Pseudomonadota</taxon>
        <taxon>Gammaproteobacteria</taxon>
        <taxon>Vibrionales</taxon>
        <taxon>Vibrionaceae</taxon>
        <taxon>Vibrio</taxon>
    </lineage>
</organism>
<dbReference type="Pfam" id="PF08719">
    <property type="entry name" value="NADAR"/>
    <property type="match status" value="1"/>
</dbReference>
<dbReference type="Proteomes" id="UP001253193">
    <property type="component" value="Unassembled WGS sequence"/>
</dbReference>
<evidence type="ECO:0000256" key="1">
    <source>
        <dbReference type="ARBA" id="ARBA00000022"/>
    </source>
</evidence>
<gene>
    <name evidence="4" type="ORF">QX249_12960</name>
</gene>
<evidence type="ECO:0000259" key="3">
    <source>
        <dbReference type="Pfam" id="PF08719"/>
    </source>
</evidence>
<dbReference type="RefSeq" id="WP_311020486.1">
    <property type="nucleotide sequence ID" value="NZ_JAUHGG010000003.1"/>
</dbReference>
<dbReference type="NCBIfam" id="TIGR02464">
    <property type="entry name" value="ribofla_fusion"/>
    <property type="match status" value="1"/>
</dbReference>
<evidence type="ECO:0000313" key="4">
    <source>
        <dbReference type="EMBL" id="MDS1821576.1"/>
    </source>
</evidence>
<proteinExistence type="predicted"/>
<reference evidence="4" key="1">
    <citation type="submission" date="2023-06" db="EMBL/GenBank/DDBJ databases">
        <title>Genomic Diversity of Vibrio spp. and Metagenomic Analysis of Pathogens in Florida Gulf Coastal Waters Following Hurricane Ian.</title>
        <authorList>
            <person name="Brumfield K.D."/>
        </authorList>
    </citation>
    <scope>NUCLEOTIDE SEQUENCE</scope>
    <source>
        <strain evidence="4">WBS2B-138</strain>
    </source>
</reference>
<dbReference type="SUPFAM" id="SSF143990">
    <property type="entry name" value="YbiA-like"/>
    <property type="match status" value="1"/>
</dbReference>
<comment type="caution">
    <text evidence="4">The sequence shown here is derived from an EMBL/GenBank/DDBJ whole genome shotgun (WGS) entry which is preliminary data.</text>
</comment>
<dbReference type="Gene3D" id="1.10.357.40">
    <property type="entry name" value="YbiA-like"/>
    <property type="match status" value="1"/>
</dbReference>
<dbReference type="AlphaFoldDB" id="A0AAW8PZB2"/>
<dbReference type="CDD" id="cd15457">
    <property type="entry name" value="NADAR"/>
    <property type="match status" value="1"/>
</dbReference>
<comment type="catalytic activity">
    <reaction evidence="2">
        <text>2,5-diamino-6-hydroxy-4-(5-phosphoribosylamino)-pyrimidine + H2O = 2,5,6-triamino-4-hydroxypyrimidine + D-ribose 5-phosphate</text>
        <dbReference type="Rhea" id="RHEA:23436"/>
        <dbReference type="ChEBI" id="CHEBI:15377"/>
        <dbReference type="ChEBI" id="CHEBI:58614"/>
        <dbReference type="ChEBI" id="CHEBI:78346"/>
        <dbReference type="ChEBI" id="CHEBI:137796"/>
    </reaction>
</comment>
<evidence type="ECO:0000256" key="2">
    <source>
        <dbReference type="ARBA" id="ARBA00000751"/>
    </source>
</evidence>
<dbReference type="EMBL" id="JAUHGG010000003">
    <property type="protein sequence ID" value="MDS1821576.1"/>
    <property type="molecule type" value="Genomic_DNA"/>
</dbReference>
<dbReference type="InterPro" id="IPR012816">
    <property type="entry name" value="NADAR"/>
</dbReference>
<evidence type="ECO:0000313" key="5">
    <source>
        <dbReference type="Proteomes" id="UP001253193"/>
    </source>
</evidence>
<accession>A0AAW8PZB2</accession>
<protein>
    <submittedName>
        <fullName evidence="4">NADAR family protein</fullName>
    </submittedName>
</protein>
<feature type="domain" description="NADAR" evidence="3">
    <location>
        <begin position="11"/>
        <end position="160"/>
    </location>
</feature>